<dbReference type="Proteomes" id="UP000577697">
    <property type="component" value="Unassembled WGS sequence"/>
</dbReference>
<gene>
    <name evidence="1" type="ORF">AA2016_3387</name>
    <name evidence="2" type="ORF">FHS67_005443</name>
</gene>
<evidence type="ECO:0000313" key="4">
    <source>
        <dbReference type="Proteomes" id="UP000577697"/>
    </source>
</evidence>
<evidence type="ECO:0000313" key="1">
    <source>
        <dbReference type="EMBL" id="AMS42309.1"/>
    </source>
</evidence>
<protein>
    <submittedName>
        <fullName evidence="1">Uncharacterized protein</fullName>
    </submittedName>
</protein>
<proteinExistence type="predicted"/>
<dbReference type="Proteomes" id="UP000075755">
    <property type="component" value="Chromosome"/>
</dbReference>
<evidence type="ECO:0000313" key="3">
    <source>
        <dbReference type="Proteomes" id="UP000075755"/>
    </source>
</evidence>
<dbReference type="AlphaFoldDB" id="A0AAC8YQF3"/>
<accession>A0AAC8YQF3</accession>
<reference evidence="1 3" key="1">
    <citation type="submission" date="2016-03" db="EMBL/GenBank/DDBJ databases">
        <title>Complete genome of Aminobacter aminovorans KCTC 2477.</title>
        <authorList>
            <person name="Kim K.M."/>
        </authorList>
    </citation>
    <scope>NUCLEOTIDE SEQUENCE [LARGE SCALE GENOMIC DNA]</scope>
    <source>
        <strain evidence="1 3">KCTC 2477</strain>
    </source>
</reference>
<keyword evidence="4" id="KW-1185">Reference proteome</keyword>
<dbReference type="KEGG" id="aak:AA2016_3387"/>
<dbReference type="EMBL" id="JACICB010000025">
    <property type="protein sequence ID" value="MBB3709100.1"/>
    <property type="molecule type" value="Genomic_DNA"/>
</dbReference>
<name>A0AAC8YQF3_AMIAI</name>
<sequence length="139" mass="15919">MPSKDVNKCQSWVWREVNCEVELLFPARGVREIHGAKFRLIRLSEGGASVRVGGMRTIPDFFYLRFNNDEGTSGCHIVGRSIDTIHCEFFREKTRSEVDRIIAEGEFISVLGSLSGDNGDQTQQEDLPFDVWQLFDKLY</sequence>
<organism evidence="1 3">
    <name type="scientific">Aminobacter aminovorans</name>
    <name type="common">Chelatobacter heintzii</name>
    <dbReference type="NCBI Taxonomy" id="83263"/>
    <lineage>
        <taxon>Bacteria</taxon>
        <taxon>Pseudomonadati</taxon>
        <taxon>Pseudomonadota</taxon>
        <taxon>Alphaproteobacteria</taxon>
        <taxon>Hyphomicrobiales</taxon>
        <taxon>Phyllobacteriaceae</taxon>
        <taxon>Aminobacter</taxon>
    </lineage>
</organism>
<dbReference type="RefSeq" id="WP_157097082.1">
    <property type="nucleotide sequence ID" value="NZ_CP015005.1"/>
</dbReference>
<dbReference type="EMBL" id="CP015005">
    <property type="protein sequence ID" value="AMS42309.1"/>
    <property type="molecule type" value="Genomic_DNA"/>
</dbReference>
<evidence type="ECO:0000313" key="2">
    <source>
        <dbReference type="EMBL" id="MBB3709100.1"/>
    </source>
</evidence>
<reference evidence="2 4" key="2">
    <citation type="submission" date="2020-08" db="EMBL/GenBank/DDBJ databases">
        <title>Genomic Encyclopedia of Type Strains, Phase IV (KMG-IV): sequencing the most valuable type-strain genomes for metagenomic binning, comparative biology and taxonomic classification.</title>
        <authorList>
            <person name="Goeker M."/>
        </authorList>
    </citation>
    <scope>NUCLEOTIDE SEQUENCE [LARGE SCALE GENOMIC DNA]</scope>
    <source>
        <strain evidence="2 4">DSM 10368</strain>
    </source>
</reference>